<organism evidence="1 2">
    <name type="scientific">Micavibrio aeruginosavorus</name>
    <dbReference type="NCBI Taxonomy" id="349221"/>
    <lineage>
        <taxon>Bacteria</taxon>
        <taxon>Pseudomonadati</taxon>
        <taxon>Bdellovibrionota</taxon>
        <taxon>Bdellovibrionia</taxon>
        <taxon>Bdellovibrionales</taxon>
        <taxon>Pseudobdellovibrionaceae</taxon>
        <taxon>Micavibrio</taxon>
    </lineage>
</organism>
<protein>
    <submittedName>
        <fullName evidence="1">Uncharacterized protein</fullName>
    </submittedName>
</protein>
<comment type="caution">
    <text evidence="1">The sequence shown here is derived from an EMBL/GenBank/DDBJ whole genome shotgun (WGS) entry which is preliminary data.</text>
</comment>
<name>A0A2W5PLR3_9BACT</name>
<dbReference type="AlphaFoldDB" id="A0A2W5PLR3"/>
<evidence type="ECO:0000313" key="1">
    <source>
        <dbReference type="EMBL" id="PZQ43493.1"/>
    </source>
</evidence>
<gene>
    <name evidence="1" type="ORF">DI551_12070</name>
</gene>
<feature type="non-terminal residue" evidence="1">
    <location>
        <position position="153"/>
    </location>
</feature>
<proteinExistence type="predicted"/>
<dbReference type="Proteomes" id="UP000249417">
    <property type="component" value="Unassembled WGS sequence"/>
</dbReference>
<sequence>MQVDQDYTNPDYFNQERDKIAMEVVNAFKPQLERMFSDCKFAYFLYSRGLYTGPYADTPEERLEHFKKVAEQTGANYGPRYTASLDGVPKVFVPGMAKHAWNAGAVDQNARRGGWSQEFADEYKGGAKKLERMAWAVSQAIDGRNLNHALTLV</sequence>
<dbReference type="EMBL" id="QFQB01000151">
    <property type="protein sequence ID" value="PZQ43493.1"/>
    <property type="molecule type" value="Genomic_DNA"/>
</dbReference>
<reference evidence="1 2" key="1">
    <citation type="submission" date="2017-08" db="EMBL/GenBank/DDBJ databases">
        <title>Infants hospitalized years apart are colonized by the same room-sourced microbial strains.</title>
        <authorList>
            <person name="Brooks B."/>
            <person name="Olm M.R."/>
            <person name="Firek B.A."/>
            <person name="Baker R."/>
            <person name="Thomas B.C."/>
            <person name="Morowitz M.J."/>
            <person name="Banfield J.F."/>
        </authorList>
    </citation>
    <scope>NUCLEOTIDE SEQUENCE [LARGE SCALE GENOMIC DNA]</scope>
    <source>
        <strain evidence="1">S2_005_002_R2_29</strain>
    </source>
</reference>
<evidence type="ECO:0000313" key="2">
    <source>
        <dbReference type="Proteomes" id="UP000249417"/>
    </source>
</evidence>
<accession>A0A2W5PLR3</accession>